<keyword evidence="4" id="KW-1185">Reference proteome</keyword>
<dbReference type="PANTHER" id="PTHR35908:SF1">
    <property type="entry name" value="CONSERVED PROTEIN"/>
    <property type="match status" value="1"/>
</dbReference>
<feature type="region of interest" description="Disordered" evidence="1">
    <location>
        <begin position="34"/>
        <end position="53"/>
    </location>
</feature>
<evidence type="ECO:0000313" key="4">
    <source>
        <dbReference type="Proteomes" id="UP000523795"/>
    </source>
</evidence>
<dbReference type="Proteomes" id="UP000523795">
    <property type="component" value="Unassembled WGS sequence"/>
</dbReference>
<reference evidence="3 4" key="1">
    <citation type="submission" date="2020-04" db="EMBL/GenBank/DDBJ databases">
        <authorList>
            <person name="Liu S."/>
        </authorList>
    </citation>
    <scope>NUCLEOTIDE SEQUENCE [LARGE SCALE GENOMIC DNA]</scope>
    <source>
        <strain evidence="3 4">CGMCC 1.15091</strain>
    </source>
</reference>
<accession>A0ABX1JR97</accession>
<dbReference type="Pfam" id="PF18029">
    <property type="entry name" value="Glyoxalase_6"/>
    <property type="match status" value="1"/>
</dbReference>
<dbReference type="InterPro" id="IPR029068">
    <property type="entry name" value="Glyas_Bleomycin-R_OHBP_Dase"/>
</dbReference>
<protein>
    <submittedName>
        <fullName evidence="3">VOC family protein</fullName>
    </submittedName>
</protein>
<dbReference type="EMBL" id="JAAZSR010000316">
    <property type="protein sequence ID" value="NKX51819.1"/>
    <property type="molecule type" value="Genomic_DNA"/>
</dbReference>
<evidence type="ECO:0000313" key="3">
    <source>
        <dbReference type="EMBL" id="NKX51819.1"/>
    </source>
</evidence>
<dbReference type="PANTHER" id="PTHR35908">
    <property type="entry name" value="HYPOTHETICAL FUSION PROTEIN"/>
    <property type="match status" value="1"/>
</dbReference>
<comment type="caution">
    <text evidence="3">The sequence shown here is derived from an EMBL/GenBank/DDBJ whole genome shotgun (WGS) entry which is preliminary data.</text>
</comment>
<evidence type="ECO:0000259" key="2">
    <source>
        <dbReference type="Pfam" id="PF18029"/>
    </source>
</evidence>
<dbReference type="Gene3D" id="3.10.180.10">
    <property type="entry name" value="2,3-Dihydroxybiphenyl 1,2-Dioxygenase, domain 1"/>
    <property type="match status" value="1"/>
</dbReference>
<sequence>MPQPLKSSSRPNCVVWVGAAGITAQITDRSFYKEPHAPRRGSTGSLRARPQAGRRRILFQDVPEPKTVKDRLHLDVRLDGEDKDAVRSRLQARGAVFLHEGRQGPRSWYTTADPEGNEFCIG</sequence>
<feature type="domain" description="Glyoxalase-like" evidence="2">
    <location>
        <begin position="44"/>
        <end position="121"/>
    </location>
</feature>
<gene>
    <name evidence="3" type="ORF">HER39_14845</name>
</gene>
<evidence type="ECO:0000256" key="1">
    <source>
        <dbReference type="SAM" id="MobiDB-lite"/>
    </source>
</evidence>
<organism evidence="3 4">
    <name type="scientific">Arthrobacter deserti</name>
    <dbReference type="NCBI Taxonomy" id="1742687"/>
    <lineage>
        <taxon>Bacteria</taxon>
        <taxon>Bacillati</taxon>
        <taxon>Actinomycetota</taxon>
        <taxon>Actinomycetes</taxon>
        <taxon>Micrococcales</taxon>
        <taxon>Micrococcaceae</taxon>
        <taxon>Arthrobacter</taxon>
    </lineage>
</organism>
<dbReference type="SUPFAM" id="SSF54593">
    <property type="entry name" value="Glyoxalase/Bleomycin resistance protein/Dihydroxybiphenyl dioxygenase"/>
    <property type="match status" value="1"/>
</dbReference>
<dbReference type="InterPro" id="IPR041581">
    <property type="entry name" value="Glyoxalase_6"/>
</dbReference>
<name>A0ABX1JR97_9MICC</name>
<proteinExistence type="predicted"/>